<reference evidence="1" key="1">
    <citation type="journal article" date="2021" name="Nat. Commun.">
        <title>Genetic determinants of endophytism in the Arabidopsis root mycobiome.</title>
        <authorList>
            <person name="Mesny F."/>
            <person name="Miyauchi S."/>
            <person name="Thiergart T."/>
            <person name="Pickel B."/>
            <person name="Atanasova L."/>
            <person name="Karlsson M."/>
            <person name="Huettel B."/>
            <person name="Barry K.W."/>
            <person name="Haridas S."/>
            <person name="Chen C."/>
            <person name="Bauer D."/>
            <person name="Andreopoulos W."/>
            <person name="Pangilinan J."/>
            <person name="LaButti K."/>
            <person name="Riley R."/>
            <person name="Lipzen A."/>
            <person name="Clum A."/>
            <person name="Drula E."/>
            <person name="Henrissat B."/>
            <person name="Kohler A."/>
            <person name="Grigoriev I.V."/>
            <person name="Martin F.M."/>
            <person name="Hacquard S."/>
        </authorList>
    </citation>
    <scope>NUCLEOTIDE SEQUENCE</scope>
    <source>
        <strain evidence="1">MPI-CAGE-AT-0021</strain>
    </source>
</reference>
<gene>
    <name evidence="1" type="ORF">B0J13DRAFT_565533</name>
</gene>
<keyword evidence="2" id="KW-1185">Reference proteome</keyword>
<dbReference type="AlphaFoldDB" id="A0A9P9IPD5"/>
<sequence>MAAVENRRHTGGLLMGTAAEVLNDITGSGAVELVFDVTRKVYGFQVEIEIGDEAEAGASDVRS</sequence>
<proteinExistence type="predicted"/>
<evidence type="ECO:0000313" key="1">
    <source>
        <dbReference type="EMBL" id="KAH7126469.1"/>
    </source>
</evidence>
<dbReference type="EMBL" id="JAGMUU010000023">
    <property type="protein sequence ID" value="KAH7126469.1"/>
    <property type="molecule type" value="Genomic_DNA"/>
</dbReference>
<name>A0A9P9IPD5_9HYPO</name>
<dbReference type="Proteomes" id="UP000717696">
    <property type="component" value="Unassembled WGS sequence"/>
</dbReference>
<protein>
    <submittedName>
        <fullName evidence="1">Uncharacterized protein</fullName>
    </submittedName>
</protein>
<organism evidence="1 2">
    <name type="scientific">Dactylonectria estremocensis</name>
    <dbReference type="NCBI Taxonomy" id="1079267"/>
    <lineage>
        <taxon>Eukaryota</taxon>
        <taxon>Fungi</taxon>
        <taxon>Dikarya</taxon>
        <taxon>Ascomycota</taxon>
        <taxon>Pezizomycotina</taxon>
        <taxon>Sordariomycetes</taxon>
        <taxon>Hypocreomycetidae</taxon>
        <taxon>Hypocreales</taxon>
        <taxon>Nectriaceae</taxon>
        <taxon>Dactylonectria</taxon>
    </lineage>
</organism>
<comment type="caution">
    <text evidence="1">The sequence shown here is derived from an EMBL/GenBank/DDBJ whole genome shotgun (WGS) entry which is preliminary data.</text>
</comment>
<evidence type="ECO:0000313" key="2">
    <source>
        <dbReference type="Proteomes" id="UP000717696"/>
    </source>
</evidence>
<accession>A0A9P9IPD5</accession>